<dbReference type="Gene3D" id="3.20.10.10">
    <property type="entry name" value="D-amino Acid Aminotransferase, subunit A, domain 2"/>
    <property type="match status" value="1"/>
</dbReference>
<dbReference type="RefSeq" id="WP_144853089.1">
    <property type="nucleotide sequence ID" value="NZ_VNJI01000048.1"/>
</dbReference>
<evidence type="ECO:0000256" key="1">
    <source>
        <dbReference type="ARBA" id="ARBA00001933"/>
    </source>
</evidence>
<dbReference type="GO" id="GO:0016829">
    <property type="term" value="F:lyase activity"/>
    <property type="evidence" value="ECO:0007669"/>
    <property type="project" value="UniProtKB-KW"/>
</dbReference>
<dbReference type="OrthoDB" id="9805628at2"/>
<evidence type="ECO:0000256" key="5">
    <source>
        <dbReference type="RuleBase" id="RU004106"/>
    </source>
</evidence>
<gene>
    <name evidence="7" type="ORF">FPZ49_27235</name>
</gene>
<name>A0A559K3R4_9BACL</name>
<accession>A0A559K3R4</accession>
<evidence type="ECO:0000256" key="4">
    <source>
        <dbReference type="ARBA" id="ARBA00022898"/>
    </source>
</evidence>
<dbReference type="GO" id="GO:0005829">
    <property type="term" value="C:cytosol"/>
    <property type="evidence" value="ECO:0007669"/>
    <property type="project" value="TreeGrafter"/>
</dbReference>
<evidence type="ECO:0000313" key="8">
    <source>
        <dbReference type="Proteomes" id="UP000317036"/>
    </source>
</evidence>
<dbReference type="InterPro" id="IPR043132">
    <property type="entry name" value="BCAT-like_C"/>
</dbReference>
<sequence length="299" mass="33255">MKIVLNGNVINEEQAVVSVYDHGFLYGMGLFETFRTYGGSPFLLYRHLHRLAEGCRELDIAFEPKPAKLKVEVAKLLDANGLADADAYFRYTVTAGVDILGLPSDSYKQPTEVLYVKPLPAAHPSLYKEGKALQKLAIRRNSPEGALRHKSLHYMNNILAKKEMNRYPWAAGAEGLFLDAQGFLCEGIVSNVFFIKDGALHTPAKETGLLPGITRQLVMELADNLSIPFSEGWYRWEDLQQADEVFITNSIQELVPVSALFDEKGEAHPVESRGIGPMTQRLLTAYRQAAVSGRLEDGQ</sequence>
<dbReference type="InterPro" id="IPR001544">
    <property type="entry name" value="Aminotrans_IV"/>
</dbReference>
<dbReference type="AlphaFoldDB" id="A0A559K3R4"/>
<dbReference type="PANTHER" id="PTHR42743:SF11">
    <property type="entry name" value="AMINODEOXYCHORISMATE LYASE"/>
    <property type="match status" value="1"/>
</dbReference>
<comment type="cofactor">
    <cofactor evidence="1 6">
        <name>pyridoxal 5'-phosphate</name>
        <dbReference type="ChEBI" id="CHEBI:597326"/>
    </cofactor>
</comment>
<dbReference type="Gene3D" id="3.30.470.10">
    <property type="match status" value="1"/>
</dbReference>
<keyword evidence="8" id="KW-1185">Reference proteome</keyword>
<dbReference type="SUPFAM" id="SSF56752">
    <property type="entry name" value="D-aminoacid aminotransferase-like PLP-dependent enzymes"/>
    <property type="match status" value="1"/>
</dbReference>
<protein>
    <submittedName>
        <fullName evidence="7">4-amino-4-deoxychorismate lyase</fullName>
    </submittedName>
</protein>
<comment type="subunit">
    <text evidence="3">Homodimer.</text>
</comment>
<evidence type="ECO:0000256" key="3">
    <source>
        <dbReference type="ARBA" id="ARBA00011738"/>
    </source>
</evidence>
<dbReference type="PANTHER" id="PTHR42743">
    <property type="entry name" value="AMINO-ACID AMINOTRANSFERASE"/>
    <property type="match status" value="1"/>
</dbReference>
<dbReference type="GO" id="GO:0046394">
    <property type="term" value="P:carboxylic acid biosynthetic process"/>
    <property type="evidence" value="ECO:0007669"/>
    <property type="project" value="UniProtKB-ARBA"/>
</dbReference>
<keyword evidence="4 6" id="KW-0663">Pyridoxal phosphate</keyword>
<evidence type="ECO:0000256" key="2">
    <source>
        <dbReference type="ARBA" id="ARBA00009320"/>
    </source>
</evidence>
<dbReference type="GO" id="GO:0008652">
    <property type="term" value="P:amino acid biosynthetic process"/>
    <property type="evidence" value="ECO:0007669"/>
    <property type="project" value="UniProtKB-ARBA"/>
</dbReference>
<dbReference type="InterPro" id="IPR036038">
    <property type="entry name" value="Aminotransferase-like"/>
</dbReference>
<keyword evidence="7" id="KW-0456">Lyase</keyword>
<dbReference type="InterPro" id="IPR050571">
    <property type="entry name" value="Class-IV_PLP-Dep_Aminotrnsfr"/>
</dbReference>
<organism evidence="7 8">
    <name type="scientific">Paenibacillus cremeus</name>
    <dbReference type="NCBI Taxonomy" id="2163881"/>
    <lineage>
        <taxon>Bacteria</taxon>
        <taxon>Bacillati</taxon>
        <taxon>Bacillota</taxon>
        <taxon>Bacilli</taxon>
        <taxon>Bacillales</taxon>
        <taxon>Paenibacillaceae</taxon>
        <taxon>Paenibacillus</taxon>
    </lineage>
</organism>
<dbReference type="Proteomes" id="UP000317036">
    <property type="component" value="Unassembled WGS sequence"/>
</dbReference>
<dbReference type="EMBL" id="VNJI01000048">
    <property type="protein sequence ID" value="TVY06774.1"/>
    <property type="molecule type" value="Genomic_DNA"/>
</dbReference>
<proteinExistence type="inferred from homology"/>
<dbReference type="FunFam" id="3.20.10.10:FF:000002">
    <property type="entry name" value="D-alanine aminotransferase"/>
    <property type="match status" value="1"/>
</dbReference>
<reference evidence="7 8" key="1">
    <citation type="submission" date="2019-07" db="EMBL/GenBank/DDBJ databases">
        <authorList>
            <person name="Kim J."/>
        </authorList>
    </citation>
    <scope>NUCLEOTIDE SEQUENCE [LARGE SCALE GENOMIC DNA]</scope>
    <source>
        <strain evidence="7 8">JC52</strain>
    </source>
</reference>
<dbReference type="InterPro" id="IPR018300">
    <property type="entry name" value="Aminotrans_IV_CS"/>
</dbReference>
<evidence type="ECO:0000313" key="7">
    <source>
        <dbReference type="EMBL" id="TVY06774.1"/>
    </source>
</evidence>
<comment type="caution">
    <text evidence="7">The sequence shown here is derived from an EMBL/GenBank/DDBJ whole genome shotgun (WGS) entry which is preliminary data.</text>
</comment>
<evidence type="ECO:0000256" key="6">
    <source>
        <dbReference type="RuleBase" id="RU004516"/>
    </source>
</evidence>
<dbReference type="Pfam" id="PF01063">
    <property type="entry name" value="Aminotran_4"/>
    <property type="match status" value="1"/>
</dbReference>
<dbReference type="InterPro" id="IPR043131">
    <property type="entry name" value="BCAT-like_N"/>
</dbReference>
<dbReference type="PROSITE" id="PS00770">
    <property type="entry name" value="AA_TRANSFER_CLASS_4"/>
    <property type="match status" value="1"/>
</dbReference>
<comment type="similarity">
    <text evidence="2 5">Belongs to the class-IV pyridoxal-phosphate-dependent aminotransferase family.</text>
</comment>